<proteinExistence type="predicted"/>
<sequence length="259" mass="28552">MADNVDGFQFDNVKVSAANDAKLYHSLAQRRNYVIKGYEQELRLSKSGLKITVAAGCALVQGRFIYLKETQTITVPANSSGYIVLRIDLTQEVVPDLENDPATDLYTWTNNQVNLEWVSSLVNGDLNQGDKVYTFSLCSFSSNGSNVNYELNEGNYKGYVIVDWTNNTDPAIKGGQIRFIRTGDFVLVHCSLQTKDAGLKPKENIINKLPETLAIDFSSHISLTGSGELLVDAQTQAVSTVWGLKGNTYYLGTGIYLAK</sequence>
<dbReference type="Proteomes" id="UP000014148">
    <property type="component" value="Unassembled WGS sequence"/>
</dbReference>
<reference evidence="2 4" key="2">
    <citation type="submission" date="2013-03" db="EMBL/GenBank/DDBJ databases">
        <title>The Genome Sequence of Enterococcus malodoratus ATCC_43197 (PacBio/Illumina hybrid assembly).</title>
        <authorList>
            <consortium name="The Broad Institute Genomics Platform"/>
            <consortium name="The Broad Institute Genome Sequencing Center for Infectious Disease"/>
            <person name="Earl A."/>
            <person name="Russ C."/>
            <person name="Gilmore M."/>
            <person name="Surin D."/>
            <person name="Walker B."/>
            <person name="Young S."/>
            <person name="Zeng Q."/>
            <person name="Gargeya S."/>
            <person name="Fitzgerald M."/>
            <person name="Haas B."/>
            <person name="Abouelleil A."/>
            <person name="Allen A.W."/>
            <person name="Alvarado L."/>
            <person name="Arachchi H.M."/>
            <person name="Berlin A.M."/>
            <person name="Chapman S.B."/>
            <person name="Gainer-Dewar J."/>
            <person name="Goldberg J."/>
            <person name="Griggs A."/>
            <person name="Gujja S."/>
            <person name="Hansen M."/>
            <person name="Howarth C."/>
            <person name="Imamovic A."/>
            <person name="Ireland A."/>
            <person name="Larimer J."/>
            <person name="McCowan C."/>
            <person name="Murphy C."/>
            <person name="Pearson M."/>
            <person name="Poon T.W."/>
            <person name="Priest M."/>
            <person name="Roberts A."/>
            <person name="Saif S."/>
            <person name="Shea T."/>
            <person name="Sisk P."/>
            <person name="Sykes S."/>
            <person name="Wortman J."/>
            <person name="Nusbaum C."/>
            <person name="Birren B."/>
        </authorList>
    </citation>
    <scope>NUCLEOTIDE SEQUENCE [LARGE SCALE GENOMIC DNA]</scope>
    <source>
        <strain evidence="2 4">ATCC 43197</strain>
    </source>
</reference>
<protein>
    <submittedName>
        <fullName evidence="1">Uncharacterized protein</fullName>
    </submittedName>
</protein>
<dbReference type="STRING" id="71451.RV07_GL004128"/>
<gene>
    <name evidence="2" type="ORF">I585_04168</name>
    <name evidence="1" type="ORF">UAI_01252</name>
</gene>
<dbReference type="AlphaFoldDB" id="R2R7Q6"/>
<reference evidence="1 3" key="1">
    <citation type="submission" date="2013-02" db="EMBL/GenBank/DDBJ databases">
        <title>The Genome Sequence of Enterococcus malodoratus ATCC_43197.</title>
        <authorList>
            <consortium name="The Broad Institute Genome Sequencing Platform"/>
            <consortium name="The Broad Institute Genome Sequencing Center for Infectious Disease"/>
            <person name="Earl A.M."/>
            <person name="Gilmore M.S."/>
            <person name="Lebreton F."/>
            <person name="Walker B."/>
            <person name="Young S.K."/>
            <person name="Zeng Q."/>
            <person name="Gargeya S."/>
            <person name="Fitzgerald M."/>
            <person name="Haas B."/>
            <person name="Abouelleil A."/>
            <person name="Alvarado L."/>
            <person name="Arachchi H.M."/>
            <person name="Berlin A.M."/>
            <person name="Chapman S.B."/>
            <person name="Dewar J."/>
            <person name="Goldberg J."/>
            <person name="Griggs A."/>
            <person name="Gujja S."/>
            <person name="Hansen M."/>
            <person name="Howarth C."/>
            <person name="Imamovic A."/>
            <person name="Larimer J."/>
            <person name="McCowan C."/>
            <person name="Murphy C."/>
            <person name="Neiman D."/>
            <person name="Pearson M."/>
            <person name="Priest M."/>
            <person name="Roberts A."/>
            <person name="Saif S."/>
            <person name="Shea T."/>
            <person name="Sisk P."/>
            <person name="Sykes S."/>
            <person name="Wortman J."/>
            <person name="Nusbaum C."/>
            <person name="Birren B."/>
        </authorList>
    </citation>
    <scope>NUCLEOTIDE SEQUENCE [LARGE SCALE GENOMIC DNA]</scope>
    <source>
        <strain evidence="1 3">ATCC 43197</strain>
    </source>
</reference>
<dbReference type="eggNOG" id="ENOG5032BYS">
    <property type="taxonomic scope" value="Bacteria"/>
</dbReference>
<dbReference type="OrthoDB" id="2187148at2"/>
<dbReference type="Gene3D" id="2.60.520.10">
    <property type="entry name" value="Phage fibre proteins"/>
    <property type="match status" value="1"/>
</dbReference>
<keyword evidence="4" id="KW-1185">Reference proteome</keyword>
<name>R2R7Q6_9ENTE</name>
<dbReference type="PATRIC" id="fig|1158601.3.peg.1218"/>
<evidence type="ECO:0000313" key="2">
    <source>
        <dbReference type="EMBL" id="EOT64967.1"/>
    </source>
</evidence>
<dbReference type="EMBL" id="AJAK01000009">
    <property type="protein sequence ID" value="EOH79670.1"/>
    <property type="molecule type" value="Genomic_DNA"/>
</dbReference>
<dbReference type="Proteomes" id="UP000013783">
    <property type="component" value="Unassembled WGS sequence"/>
</dbReference>
<evidence type="ECO:0000313" key="1">
    <source>
        <dbReference type="EMBL" id="EOH79670.1"/>
    </source>
</evidence>
<evidence type="ECO:0000313" key="3">
    <source>
        <dbReference type="Proteomes" id="UP000013783"/>
    </source>
</evidence>
<evidence type="ECO:0000313" key="4">
    <source>
        <dbReference type="Proteomes" id="UP000014148"/>
    </source>
</evidence>
<dbReference type="EMBL" id="ASWA01000004">
    <property type="protein sequence ID" value="EOT64967.1"/>
    <property type="molecule type" value="Genomic_DNA"/>
</dbReference>
<organism evidence="1 3">
    <name type="scientific">Enterococcus malodoratus ATCC 43197</name>
    <dbReference type="NCBI Taxonomy" id="1158601"/>
    <lineage>
        <taxon>Bacteria</taxon>
        <taxon>Bacillati</taxon>
        <taxon>Bacillota</taxon>
        <taxon>Bacilli</taxon>
        <taxon>Lactobacillales</taxon>
        <taxon>Enterococcaceae</taxon>
        <taxon>Enterococcus</taxon>
    </lineage>
</organism>
<accession>R2R7Q6</accession>
<dbReference type="RefSeq" id="WP_010740105.1">
    <property type="nucleotide sequence ID" value="NZ_KB946250.1"/>
</dbReference>
<comment type="caution">
    <text evidence="1">The sequence shown here is derived from an EMBL/GenBank/DDBJ whole genome shotgun (WGS) entry which is preliminary data.</text>
</comment>